<dbReference type="PRINTS" id="PR00689">
    <property type="entry name" value="ACOABINDINGP"/>
</dbReference>
<evidence type="ECO:0000256" key="1">
    <source>
        <dbReference type="ARBA" id="ARBA00018419"/>
    </source>
</evidence>
<dbReference type="Gene3D" id="1.25.40.20">
    <property type="entry name" value="Ankyrin repeat-containing domain"/>
    <property type="match status" value="1"/>
</dbReference>
<dbReference type="InterPro" id="IPR002110">
    <property type="entry name" value="Ankyrin_rpt"/>
</dbReference>
<keyword evidence="4" id="KW-0446">Lipid-binding</keyword>
<dbReference type="Pfam" id="PF12796">
    <property type="entry name" value="Ank_2"/>
    <property type="match status" value="1"/>
</dbReference>
<feature type="repeat" description="ANK" evidence="5">
    <location>
        <begin position="183"/>
        <end position="215"/>
    </location>
</feature>
<dbReference type="PROSITE" id="PS51228">
    <property type="entry name" value="ACB_2"/>
    <property type="match status" value="1"/>
</dbReference>
<reference evidence="7 8" key="1">
    <citation type="journal article" date="2007" name="Nature">
        <title>Evolution of genes and genomes on the Drosophila phylogeny.</title>
        <authorList>
            <consortium name="Drosophila 12 Genomes Consortium"/>
            <person name="Clark A.G."/>
            <person name="Eisen M.B."/>
            <person name="Smith D.R."/>
            <person name="Bergman C.M."/>
            <person name="Oliver B."/>
            <person name="Markow T.A."/>
            <person name="Kaufman T.C."/>
            <person name="Kellis M."/>
            <person name="Gelbart W."/>
            <person name="Iyer V.N."/>
            <person name="Pollard D.A."/>
            <person name="Sackton T.B."/>
            <person name="Larracuente A.M."/>
            <person name="Singh N.D."/>
            <person name="Abad J.P."/>
            <person name="Abt D.N."/>
            <person name="Adryan B."/>
            <person name="Aguade M."/>
            <person name="Akashi H."/>
            <person name="Anderson W.W."/>
            <person name="Aquadro C.F."/>
            <person name="Ardell D.H."/>
            <person name="Arguello R."/>
            <person name="Artieri C.G."/>
            <person name="Barbash D.A."/>
            <person name="Barker D."/>
            <person name="Barsanti P."/>
            <person name="Batterham P."/>
            <person name="Batzoglou S."/>
            <person name="Begun D."/>
            <person name="Bhutkar A."/>
            <person name="Blanco E."/>
            <person name="Bosak S.A."/>
            <person name="Bradley R.K."/>
            <person name="Brand A.D."/>
            <person name="Brent M.R."/>
            <person name="Brooks A.N."/>
            <person name="Brown R.H."/>
            <person name="Butlin R.K."/>
            <person name="Caggese C."/>
            <person name="Calvi B.R."/>
            <person name="Bernardo de Carvalho A."/>
            <person name="Caspi A."/>
            <person name="Castrezana S."/>
            <person name="Celniker S.E."/>
            <person name="Chang J.L."/>
            <person name="Chapple C."/>
            <person name="Chatterji S."/>
            <person name="Chinwalla A."/>
            <person name="Civetta A."/>
            <person name="Clifton S.W."/>
            <person name="Comeron J.M."/>
            <person name="Costello J.C."/>
            <person name="Coyne J.A."/>
            <person name="Daub J."/>
            <person name="David R.G."/>
            <person name="Delcher A.L."/>
            <person name="Delehaunty K."/>
            <person name="Do C.B."/>
            <person name="Ebling H."/>
            <person name="Edwards K."/>
            <person name="Eickbush T."/>
            <person name="Evans J.D."/>
            <person name="Filipski A."/>
            <person name="Findeiss S."/>
            <person name="Freyhult E."/>
            <person name="Fulton L."/>
            <person name="Fulton R."/>
            <person name="Garcia A.C."/>
            <person name="Gardiner A."/>
            <person name="Garfield D.A."/>
            <person name="Garvin B.E."/>
            <person name="Gibson G."/>
            <person name="Gilbert D."/>
            <person name="Gnerre S."/>
            <person name="Godfrey J."/>
            <person name="Good R."/>
            <person name="Gotea V."/>
            <person name="Gravely B."/>
            <person name="Greenberg A.J."/>
            <person name="Griffiths-Jones S."/>
            <person name="Gross S."/>
            <person name="Guigo R."/>
            <person name="Gustafson E.A."/>
            <person name="Haerty W."/>
            <person name="Hahn M.W."/>
            <person name="Halligan D.L."/>
            <person name="Halpern A.L."/>
            <person name="Halter G.M."/>
            <person name="Han M.V."/>
            <person name="Heger A."/>
            <person name="Hillier L."/>
            <person name="Hinrichs A.S."/>
            <person name="Holmes I."/>
            <person name="Hoskins R.A."/>
            <person name="Hubisz M.J."/>
            <person name="Hultmark D."/>
            <person name="Huntley M.A."/>
            <person name="Jaffe D.B."/>
            <person name="Jagadeeshan S."/>
            <person name="Jeck W.R."/>
            <person name="Johnson J."/>
            <person name="Jones C.D."/>
            <person name="Jordan W.C."/>
            <person name="Karpen G.H."/>
            <person name="Kataoka E."/>
            <person name="Keightley P.D."/>
            <person name="Kheradpour P."/>
            <person name="Kirkness E.F."/>
            <person name="Koerich L.B."/>
            <person name="Kristiansen K."/>
            <person name="Kudrna D."/>
            <person name="Kulathinal R.J."/>
            <person name="Kumar S."/>
            <person name="Kwok R."/>
            <person name="Lander E."/>
            <person name="Langley C.H."/>
            <person name="Lapoint R."/>
            <person name="Lazzaro B.P."/>
            <person name="Lee S.J."/>
            <person name="Levesque L."/>
            <person name="Li R."/>
            <person name="Lin C.F."/>
            <person name="Lin M.F."/>
            <person name="Lindblad-Toh K."/>
            <person name="Llopart A."/>
            <person name="Long M."/>
            <person name="Low L."/>
            <person name="Lozovsky E."/>
            <person name="Lu J."/>
            <person name="Luo M."/>
            <person name="Machado C.A."/>
            <person name="Makalowski W."/>
            <person name="Marzo M."/>
            <person name="Matsuda M."/>
            <person name="Matzkin L."/>
            <person name="McAllister B."/>
            <person name="McBride C.S."/>
            <person name="McKernan B."/>
            <person name="McKernan K."/>
            <person name="Mendez-Lago M."/>
            <person name="Minx P."/>
            <person name="Mollenhauer M.U."/>
            <person name="Montooth K."/>
            <person name="Mount S.M."/>
            <person name="Mu X."/>
            <person name="Myers E."/>
            <person name="Negre B."/>
            <person name="Newfeld S."/>
            <person name="Nielsen R."/>
            <person name="Noor M.A."/>
            <person name="O'Grady P."/>
            <person name="Pachter L."/>
            <person name="Papaceit M."/>
            <person name="Parisi M.J."/>
            <person name="Parisi M."/>
            <person name="Parts L."/>
            <person name="Pedersen J.S."/>
            <person name="Pesole G."/>
            <person name="Phillippy A.M."/>
            <person name="Ponting C.P."/>
            <person name="Pop M."/>
            <person name="Porcelli D."/>
            <person name="Powell J.R."/>
            <person name="Prohaska S."/>
            <person name="Pruitt K."/>
            <person name="Puig M."/>
            <person name="Quesneville H."/>
            <person name="Ram K.R."/>
            <person name="Rand D."/>
            <person name="Rasmussen M.D."/>
            <person name="Reed L.K."/>
            <person name="Reenan R."/>
            <person name="Reily A."/>
            <person name="Remington K.A."/>
            <person name="Rieger T.T."/>
            <person name="Ritchie M.G."/>
            <person name="Robin C."/>
            <person name="Rogers Y.H."/>
            <person name="Rohde C."/>
            <person name="Rozas J."/>
            <person name="Rubenfield M.J."/>
            <person name="Ruiz A."/>
            <person name="Russo S."/>
            <person name="Salzberg S.L."/>
            <person name="Sanchez-Gracia A."/>
            <person name="Saranga D.J."/>
            <person name="Sato H."/>
            <person name="Schaeffer S.W."/>
            <person name="Schatz M.C."/>
            <person name="Schlenke T."/>
            <person name="Schwartz R."/>
            <person name="Segarra C."/>
            <person name="Singh R.S."/>
            <person name="Sirot L."/>
            <person name="Sirota M."/>
            <person name="Sisneros N.B."/>
            <person name="Smith C.D."/>
            <person name="Smith T.F."/>
            <person name="Spieth J."/>
            <person name="Stage D.E."/>
            <person name="Stark A."/>
            <person name="Stephan W."/>
            <person name="Strausberg R.L."/>
            <person name="Strempel S."/>
            <person name="Sturgill D."/>
            <person name="Sutton G."/>
            <person name="Sutton G.G."/>
            <person name="Tao W."/>
            <person name="Teichmann S."/>
            <person name="Tobari Y.N."/>
            <person name="Tomimura Y."/>
            <person name="Tsolas J.M."/>
            <person name="Valente V.L."/>
            <person name="Venter E."/>
            <person name="Venter J.C."/>
            <person name="Vicario S."/>
            <person name="Vieira F.G."/>
            <person name="Vilella A.J."/>
            <person name="Villasante A."/>
            <person name="Walenz B."/>
            <person name="Wang J."/>
            <person name="Wasserman M."/>
            <person name="Watts T."/>
            <person name="Wilson D."/>
            <person name="Wilson R.K."/>
            <person name="Wing R.A."/>
            <person name="Wolfner M.F."/>
            <person name="Wong A."/>
            <person name="Wong G.K."/>
            <person name="Wu C.I."/>
            <person name="Wu G."/>
            <person name="Yamamoto D."/>
            <person name="Yang H.P."/>
            <person name="Yang S.P."/>
            <person name="Yorke J.A."/>
            <person name="Yoshida K."/>
            <person name="Zdobnov E."/>
            <person name="Zhang P."/>
            <person name="Zhang Y."/>
            <person name="Zimin A.V."/>
            <person name="Baldwin J."/>
            <person name="Abdouelleil A."/>
            <person name="Abdulkadir J."/>
            <person name="Abebe A."/>
            <person name="Abera B."/>
            <person name="Abreu J."/>
            <person name="Acer S.C."/>
            <person name="Aftuck L."/>
            <person name="Alexander A."/>
            <person name="An P."/>
            <person name="Anderson E."/>
            <person name="Anderson S."/>
            <person name="Arachi H."/>
            <person name="Azer M."/>
            <person name="Bachantsang P."/>
            <person name="Barry A."/>
            <person name="Bayul T."/>
            <person name="Berlin A."/>
            <person name="Bessette D."/>
            <person name="Bloom T."/>
            <person name="Blye J."/>
            <person name="Boguslavskiy L."/>
            <person name="Bonnet C."/>
            <person name="Boukhgalter B."/>
            <person name="Bourzgui I."/>
            <person name="Brown A."/>
            <person name="Cahill P."/>
            <person name="Channer S."/>
            <person name="Cheshatsang Y."/>
            <person name="Chuda L."/>
            <person name="Citroen M."/>
            <person name="Collymore A."/>
            <person name="Cooke P."/>
            <person name="Costello M."/>
            <person name="D'Aco K."/>
            <person name="Daza R."/>
            <person name="De Haan G."/>
            <person name="DeGray S."/>
            <person name="DeMaso C."/>
            <person name="Dhargay N."/>
            <person name="Dooley K."/>
            <person name="Dooley E."/>
            <person name="Doricent M."/>
            <person name="Dorje P."/>
            <person name="Dorjee K."/>
            <person name="Dupes A."/>
            <person name="Elong R."/>
            <person name="Falk J."/>
            <person name="Farina A."/>
            <person name="Faro S."/>
            <person name="Ferguson D."/>
            <person name="Fisher S."/>
            <person name="Foley C.D."/>
            <person name="Franke A."/>
            <person name="Friedrich D."/>
            <person name="Gadbois L."/>
            <person name="Gearin G."/>
            <person name="Gearin C.R."/>
            <person name="Giannoukos G."/>
            <person name="Goode T."/>
            <person name="Graham J."/>
            <person name="Grandbois E."/>
            <person name="Grewal S."/>
            <person name="Gyaltsen K."/>
            <person name="Hafez N."/>
            <person name="Hagos B."/>
            <person name="Hall J."/>
            <person name="Henson C."/>
            <person name="Hollinger A."/>
            <person name="Honan T."/>
            <person name="Huard M.D."/>
            <person name="Hughes L."/>
            <person name="Hurhula B."/>
            <person name="Husby M.E."/>
            <person name="Kamat A."/>
            <person name="Kanga B."/>
            <person name="Kashin S."/>
            <person name="Khazanovich D."/>
            <person name="Kisner P."/>
            <person name="Lance K."/>
            <person name="Lara M."/>
            <person name="Lee W."/>
            <person name="Lennon N."/>
            <person name="Letendre F."/>
            <person name="LeVine R."/>
            <person name="Lipovsky A."/>
            <person name="Liu X."/>
            <person name="Liu J."/>
            <person name="Liu S."/>
            <person name="Lokyitsang T."/>
            <person name="Lokyitsang Y."/>
            <person name="Lubonja R."/>
            <person name="Lui A."/>
            <person name="MacDonald P."/>
            <person name="Magnisalis V."/>
            <person name="Maru K."/>
            <person name="Matthews C."/>
            <person name="McCusker W."/>
            <person name="McDonough S."/>
            <person name="Mehta T."/>
            <person name="Meldrim J."/>
            <person name="Meneus L."/>
            <person name="Mihai O."/>
            <person name="Mihalev A."/>
            <person name="Mihova T."/>
            <person name="Mittelman R."/>
            <person name="Mlenga V."/>
            <person name="Montmayeur A."/>
            <person name="Mulrain L."/>
            <person name="Navidi A."/>
            <person name="Naylor J."/>
            <person name="Negash T."/>
            <person name="Nguyen T."/>
            <person name="Nguyen N."/>
            <person name="Nicol R."/>
            <person name="Norbu C."/>
            <person name="Norbu N."/>
            <person name="Novod N."/>
            <person name="O'Neill B."/>
            <person name="Osman S."/>
            <person name="Markiewicz E."/>
            <person name="Oyono O.L."/>
            <person name="Patti C."/>
            <person name="Phunkhang P."/>
            <person name="Pierre F."/>
            <person name="Priest M."/>
            <person name="Raghuraman S."/>
            <person name="Rege F."/>
            <person name="Reyes R."/>
            <person name="Rise C."/>
            <person name="Rogov P."/>
            <person name="Ross K."/>
            <person name="Ryan E."/>
            <person name="Settipalli S."/>
            <person name="Shea T."/>
            <person name="Sherpa N."/>
            <person name="Shi L."/>
            <person name="Shih D."/>
            <person name="Sparrow T."/>
            <person name="Spaulding J."/>
            <person name="Stalker J."/>
            <person name="Stange-Thomann N."/>
            <person name="Stavropoulos S."/>
            <person name="Stone C."/>
            <person name="Strader C."/>
            <person name="Tesfaye S."/>
            <person name="Thomson T."/>
            <person name="Thoulutsang Y."/>
            <person name="Thoulutsang D."/>
            <person name="Topham K."/>
            <person name="Topping I."/>
            <person name="Tsamla T."/>
            <person name="Vassiliev H."/>
            <person name="Vo A."/>
            <person name="Wangchuk T."/>
            <person name="Wangdi T."/>
            <person name="Weiand M."/>
            <person name="Wilkinson J."/>
            <person name="Wilson A."/>
            <person name="Yadav S."/>
            <person name="Young G."/>
            <person name="Yu Q."/>
            <person name="Zembek L."/>
            <person name="Zhong D."/>
            <person name="Zimmer A."/>
            <person name="Zwirko Z."/>
            <person name="Jaffe D.B."/>
            <person name="Alvarez P."/>
            <person name="Brockman W."/>
            <person name="Butler J."/>
            <person name="Chin C."/>
            <person name="Gnerre S."/>
            <person name="Grabherr M."/>
            <person name="Kleber M."/>
            <person name="Mauceli E."/>
            <person name="MacCallum I."/>
        </authorList>
    </citation>
    <scope>NUCLEOTIDE SEQUENCE [LARGE SCALE GENOMIC DNA]</scope>
    <source>
        <strain evidence="8">Tucson 14024-0371.13</strain>
    </source>
</reference>
<dbReference type="InterPro" id="IPR036770">
    <property type="entry name" value="Ankyrin_rpt-contain_sf"/>
</dbReference>
<evidence type="ECO:0000313" key="8">
    <source>
        <dbReference type="Proteomes" id="UP000007801"/>
    </source>
</evidence>
<evidence type="ECO:0000256" key="5">
    <source>
        <dbReference type="PROSITE-ProRule" id="PRU00023"/>
    </source>
</evidence>
<name>B3N0G5_DROAN</name>
<dbReference type="SMART" id="SM00248">
    <property type="entry name" value="ANK"/>
    <property type="match status" value="2"/>
</dbReference>
<keyword evidence="8" id="KW-1185">Reference proteome</keyword>
<dbReference type="HOGENOM" id="CLU_050309_1_0_1"/>
<evidence type="ECO:0000259" key="6">
    <source>
        <dbReference type="PROSITE" id="PS51228"/>
    </source>
</evidence>
<dbReference type="SUPFAM" id="SSF47027">
    <property type="entry name" value="Acyl-CoA binding protein"/>
    <property type="match status" value="1"/>
</dbReference>
<dbReference type="InterPro" id="IPR035984">
    <property type="entry name" value="Acyl-CoA-binding_sf"/>
</dbReference>
<accession>B3N0G5</accession>
<dbReference type="FunCoup" id="B3N0G5">
    <property type="interactions" value="1153"/>
</dbReference>
<feature type="domain" description="ACB" evidence="6">
    <location>
        <begin position="9"/>
        <end position="94"/>
    </location>
</feature>
<dbReference type="CTD" id="3771728"/>
<organism evidence="7 8">
    <name type="scientific">Drosophila ananassae</name>
    <name type="common">Fruit fly</name>
    <dbReference type="NCBI Taxonomy" id="7217"/>
    <lineage>
        <taxon>Eukaryota</taxon>
        <taxon>Metazoa</taxon>
        <taxon>Ecdysozoa</taxon>
        <taxon>Arthropoda</taxon>
        <taxon>Hexapoda</taxon>
        <taxon>Insecta</taxon>
        <taxon>Pterygota</taxon>
        <taxon>Neoptera</taxon>
        <taxon>Endopterygota</taxon>
        <taxon>Diptera</taxon>
        <taxon>Brachycera</taxon>
        <taxon>Muscomorpha</taxon>
        <taxon>Ephydroidea</taxon>
        <taxon>Drosophilidae</taxon>
        <taxon>Drosophila</taxon>
        <taxon>Sophophora</taxon>
    </lineage>
</organism>
<dbReference type="SUPFAM" id="SSF48403">
    <property type="entry name" value="Ankyrin repeat"/>
    <property type="match status" value="1"/>
</dbReference>
<dbReference type="Gene3D" id="1.20.80.10">
    <property type="match status" value="1"/>
</dbReference>
<gene>
    <name evidence="7" type="primary">Dana\GF21844</name>
    <name evidence="7" type="synonym">dana_GLEANR_5741</name>
    <name evidence="7" type="ORF">GF21844</name>
</gene>
<dbReference type="AlphaFoldDB" id="B3N0G5"/>
<dbReference type="GO" id="GO:0000062">
    <property type="term" value="F:fatty-acyl-CoA binding"/>
    <property type="evidence" value="ECO:0007669"/>
    <property type="project" value="InterPro"/>
</dbReference>
<dbReference type="InterPro" id="IPR000582">
    <property type="entry name" value="Acyl-CoA-binding_protein"/>
</dbReference>
<dbReference type="EMBL" id="CH902640">
    <property type="protein sequence ID" value="EDV38369.1"/>
    <property type="molecule type" value="Genomic_DNA"/>
</dbReference>
<dbReference type="eggNOG" id="KOG0817">
    <property type="taxonomic scope" value="Eukaryota"/>
</dbReference>
<dbReference type="Proteomes" id="UP000007801">
    <property type="component" value="Unassembled WGS sequence"/>
</dbReference>
<dbReference type="PhylomeDB" id="B3N0G5"/>
<protein>
    <recommendedName>
        <fullName evidence="1">Acyl-CoA-binding domain-containing protein 6</fullName>
    </recommendedName>
</protein>
<keyword evidence="2" id="KW-0677">Repeat</keyword>
<dbReference type="PANTHER" id="PTHR24119:SF0">
    <property type="entry name" value="ACYL-COA-BINDING DOMAIN-CONTAINING PROTEIN 6"/>
    <property type="match status" value="1"/>
</dbReference>
<evidence type="ECO:0000256" key="4">
    <source>
        <dbReference type="ARBA" id="ARBA00023121"/>
    </source>
</evidence>
<dbReference type="Pfam" id="PF00887">
    <property type="entry name" value="ACBP"/>
    <property type="match status" value="1"/>
</dbReference>
<dbReference type="GeneID" id="6504514"/>
<evidence type="ECO:0000313" key="7">
    <source>
        <dbReference type="EMBL" id="EDV38369.1"/>
    </source>
</evidence>
<proteinExistence type="predicted"/>
<dbReference type="InterPro" id="IPR014352">
    <property type="entry name" value="FERM/acyl-CoA-bd_prot_sf"/>
</dbReference>
<dbReference type="SMR" id="B3N0G5"/>
<dbReference type="KEGG" id="dan:6504514"/>
<feature type="repeat" description="ANK" evidence="5">
    <location>
        <begin position="150"/>
        <end position="182"/>
    </location>
</feature>
<dbReference type="GO" id="GO:0007631">
    <property type="term" value="P:feeding behavior"/>
    <property type="evidence" value="ECO:0007669"/>
    <property type="project" value="EnsemblMetazoa"/>
</dbReference>
<keyword evidence="3 5" id="KW-0040">ANK repeat</keyword>
<dbReference type="PROSITE" id="PS50088">
    <property type="entry name" value="ANK_REPEAT"/>
    <property type="match status" value="2"/>
</dbReference>
<dbReference type="InParanoid" id="B3N0G5"/>
<sequence>MSDSDSDPEEELFYRATQHVAGNTSSLASADLLEFYGYYKQAIDGPCTEPSPGILHLKARNKWLVWHNLGKMTATDARRAYVQKLQKLQPNWRKKAARTTGWVVHSIETVPLEDHRPESEKTLFDHVKENNLPRLRELMTPSDIQELDEYGMALIHWATDRNAVDIIEFLVKSGASVNQRDAEQQTPLHYAASCGHVEALRCLLDLHANPTLCDSEGQTCLDVADDEQICTVLRLEKERLQAAAS</sequence>
<evidence type="ECO:0000256" key="3">
    <source>
        <dbReference type="ARBA" id="ARBA00023043"/>
    </source>
</evidence>
<dbReference type="PANTHER" id="PTHR24119">
    <property type="entry name" value="ACYL-COA-BINDING DOMAIN-CONTAINING PROTEIN 6"/>
    <property type="match status" value="1"/>
</dbReference>
<dbReference type="OMA" id="ARSKWQA"/>
<dbReference type="OrthoDB" id="10254927at2759"/>
<evidence type="ECO:0000256" key="2">
    <source>
        <dbReference type="ARBA" id="ARBA00022737"/>
    </source>
</evidence>
<dbReference type="STRING" id="7217.B3N0G5"/>
<dbReference type="PROSITE" id="PS50297">
    <property type="entry name" value="ANK_REP_REGION"/>
    <property type="match status" value="2"/>
</dbReference>